<gene>
    <name evidence="2" type="ORF">FC87_GL001264</name>
</gene>
<proteinExistence type="predicted"/>
<evidence type="ECO:0000259" key="1">
    <source>
        <dbReference type="Pfam" id="PF00582"/>
    </source>
</evidence>
<protein>
    <recommendedName>
        <fullName evidence="1">UspA domain-containing protein</fullName>
    </recommendedName>
</protein>
<dbReference type="InterPro" id="IPR006016">
    <property type="entry name" value="UspA"/>
</dbReference>
<dbReference type="STRING" id="1423745.GCA_001311215_00678"/>
<organism evidence="2 3">
    <name type="scientific">Fructilactobacillus florum DSM 22689 = JCM 16035</name>
    <dbReference type="NCBI Taxonomy" id="1423745"/>
    <lineage>
        <taxon>Bacteria</taxon>
        <taxon>Bacillati</taxon>
        <taxon>Bacillota</taxon>
        <taxon>Bacilli</taxon>
        <taxon>Lactobacillales</taxon>
        <taxon>Lactobacillaceae</taxon>
        <taxon>Fructilactobacillus</taxon>
    </lineage>
</organism>
<comment type="caution">
    <text evidence="2">The sequence shown here is derived from an EMBL/GenBank/DDBJ whole genome shotgun (WGS) entry which is preliminary data.</text>
</comment>
<dbReference type="CDD" id="cd00293">
    <property type="entry name" value="USP-like"/>
    <property type="match status" value="1"/>
</dbReference>
<feature type="domain" description="UspA" evidence="1">
    <location>
        <begin position="12"/>
        <end position="151"/>
    </location>
</feature>
<dbReference type="EMBL" id="AYZI01000008">
    <property type="protein sequence ID" value="KRM90578.1"/>
    <property type="molecule type" value="Genomic_DNA"/>
</dbReference>
<dbReference type="Gene3D" id="3.40.50.620">
    <property type="entry name" value="HUPs"/>
    <property type="match status" value="1"/>
</dbReference>
<evidence type="ECO:0000313" key="2">
    <source>
        <dbReference type="EMBL" id="KRM90578.1"/>
    </source>
</evidence>
<accession>A0A0R2CHG6</accession>
<dbReference type="AlphaFoldDB" id="A0A0R2CHG6"/>
<dbReference type="PATRIC" id="fig|1423745.4.peg.1330"/>
<dbReference type="SUPFAM" id="SSF52402">
    <property type="entry name" value="Adenine nucleotide alpha hydrolases-like"/>
    <property type="match status" value="1"/>
</dbReference>
<name>A0A0R2CHG6_9LACO</name>
<dbReference type="Pfam" id="PF00582">
    <property type="entry name" value="Usp"/>
    <property type="match status" value="1"/>
</dbReference>
<reference evidence="2 3" key="1">
    <citation type="journal article" date="2015" name="Genome Announc.">
        <title>Expanding the biotechnology potential of lactobacilli through comparative genomics of 213 strains and associated genera.</title>
        <authorList>
            <person name="Sun Z."/>
            <person name="Harris H.M."/>
            <person name="McCann A."/>
            <person name="Guo C."/>
            <person name="Argimon S."/>
            <person name="Zhang W."/>
            <person name="Yang X."/>
            <person name="Jeffery I.B."/>
            <person name="Cooney J.C."/>
            <person name="Kagawa T.F."/>
            <person name="Liu W."/>
            <person name="Song Y."/>
            <person name="Salvetti E."/>
            <person name="Wrobel A."/>
            <person name="Rasinkangas P."/>
            <person name="Parkhill J."/>
            <person name="Rea M.C."/>
            <person name="O'Sullivan O."/>
            <person name="Ritari J."/>
            <person name="Douillard F.P."/>
            <person name="Paul Ross R."/>
            <person name="Yang R."/>
            <person name="Briner A.E."/>
            <person name="Felis G.E."/>
            <person name="de Vos W.M."/>
            <person name="Barrangou R."/>
            <person name="Klaenhammer T.R."/>
            <person name="Caufield P.W."/>
            <person name="Cui Y."/>
            <person name="Zhang H."/>
            <person name="O'Toole P.W."/>
        </authorList>
    </citation>
    <scope>NUCLEOTIDE SEQUENCE [LARGE SCALE GENOMIC DNA]</scope>
    <source>
        <strain evidence="2 3">DSM 22689</strain>
    </source>
</reference>
<sequence length="151" mass="16762">MKDMEKIEPIVYDRILLTIDADDPDANTKALRYAVTQAKEFNAELGVCSVLEGSDINIYDSLTPKKLDAKRTALNQVIEKYVEQARSFGIDKVTAMTSEGGDIDDEILDTIIPKFNPDLLVCGADKDGEHHFYSISVKLAKKAKISVIVVR</sequence>
<dbReference type="Proteomes" id="UP000051586">
    <property type="component" value="Unassembled WGS sequence"/>
</dbReference>
<evidence type="ECO:0000313" key="3">
    <source>
        <dbReference type="Proteomes" id="UP000051586"/>
    </source>
</evidence>
<dbReference type="InterPro" id="IPR014729">
    <property type="entry name" value="Rossmann-like_a/b/a_fold"/>
</dbReference>